<protein>
    <submittedName>
        <fullName evidence="1">Uncharacterized protein</fullName>
    </submittedName>
</protein>
<comment type="caution">
    <text evidence="1">The sequence shown here is derived from an EMBL/GenBank/DDBJ whole genome shotgun (WGS) entry which is preliminary data.</text>
</comment>
<evidence type="ECO:0000313" key="2">
    <source>
        <dbReference type="Proteomes" id="UP000518752"/>
    </source>
</evidence>
<organism evidence="1 2">
    <name type="scientific">Collybiopsis confluens</name>
    <dbReference type="NCBI Taxonomy" id="2823264"/>
    <lineage>
        <taxon>Eukaryota</taxon>
        <taxon>Fungi</taxon>
        <taxon>Dikarya</taxon>
        <taxon>Basidiomycota</taxon>
        <taxon>Agaricomycotina</taxon>
        <taxon>Agaricomycetes</taxon>
        <taxon>Agaricomycetidae</taxon>
        <taxon>Agaricales</taxon>
        <taxon>Marasmiineae</taxon>
        <taxon>Omphalotaceae</taxon>
        <taxon>Collybiopsis</taxon>
    </lineage>
</organism>
<accession>A0A8H5LMK1</accession>
<proteinExistence type="predicted"/>
<gene>
    <name evidence="1" type="ORF">D9757_013320</name>
</gene>
<reference evidence="1 2" key="1">
    <citation type="journal article" date="2020" name="ISME J.">
        <title>Uncovering the hidden diversity of litter-decomposition mechanisms in mushroom-forming fungi.</title>
        <authorList>
            <person name="Floudas D."/>
            <person name="Bentzer J."/>
            <person name="Ahren D."/>
            <person name="Johansson T."/>
            <person name="Persson P."/>
            <person name="Tunlid A."/>
        </authorList>
    </citation>
    <scope>NUCLEOTIDE SEQUENCE [LARGE SCALE GENOMIC DNA]</scope>
    <source>
        <strain evidence="1 2">CBS 406.79</strain>
    </source>
</reference>
<evidence type="ECO:0000313" key="1">
    <source>
        <dbReference type="EMBL" id="KAF5362589.1"/>
    </source>
</evidence>
<dbReference type="AlphaFoldDB" id="A0A8H5LMK1"/>
<keyword evidence="2" id="KW-1185">Reference proteome</keyword>
<dbReference type="EMBL" id="JAACJN010000202">
    <property type="protein sequence ID" value="KAF5362589.1"/>
    <property type="molecule type" value="Genomic_DNA"/>
</dbReference>
<sequence>MKYALYHSLGGLTYENNSETIWAAAKPSHSTLSVHSDLLH</sequence>
<name>A0A8H5LMK1_9AGAR</name>
<dbReference type="Proteomes" id="UP000518752">
    <property type="component" value="Unassembled WGS sequence"/>
</dbReference>